<evidence type="ECO:0000259" key="5">
    <source>
        <dbReference type="PROSITE" id="PS50090"/>
    </source>
</evidence>
<dbReference type="SUPFAM" id="SSF52047">
    <property type="entry name" value="RNI-like"/>
    <property type="match status" value="1"/>
</dbReference>
<feature type="domain" description="Myb-like" evidence="5">
    <location>
        <begin position="10"/>
        <end position="83"/>
    </location>
</feature>
<feature type="region of interest" description="Disordered" evidence="4">
    <location>
        <begin position="229"/>
        <end position="413"/>
    </location>
</feature>
<feature type="compositionally biased region" description="Polar residues" evidence="4">
    <location>
        <begin position="230"/>
        <end position="252"/>
    </location>
</feature>
<dbReference type="Proteomes" id="UP000813462">
    <property type="component" value="Unassembled WGS sequence"/>
</dbReference>
<evidence type="ECO:0000259" key="6">
    <source>
        <dbReference type="PROSITE" id="PS51294"/>
    </source>
</evidence>
<dbReference type="InterPro" id="IPR017930">
    <property type="entry name" value="Myb_dom"/>
</dbReference>
<feature type="compositionally biased region" description="Polar residues" evidence="4">
    <location>
        <begin position="377"/>
        <end position="404"/>
    </location>
</feature>
<protein>
    <recommendedName>
        <fullName evidence="9">Disease resistance RPP13-like protein 4</fullName>
    </recommendedName>
</protein>
<evidence type="ECO:0000256" key="4">
    <source>
        <dbReference type="SAM" id="MobiDB-lite"/>
    </source>
</evidence>
<proteinExistence type="predicted"/>
<dbReference type="EMBL" id="JAEACU010000001">
    <property type="protein sequence ID" value="KAH7545884.1"/>
    <property type="molecule type" value="Genomic_DNA"/>
</dbReference>
<evidence type="ECO:0000313" key="8">
    <source>
        <dbReference type="Proteomes" id="UP000813462"/>
    </source>
</evidence>
<evidence type="ECO:0000256" key="3">
    <source>
        <dbReference type="ARBA" id="ARBA00023242"/>
    </source>
</evidence>
<dbReference type="InterPro" id="IPR001005">
    <property type="entry name" value="SANT/Myb"/>
</dbReference>
<organism evidence="7 8">
    <name type="scientific">Ziziphus jujuba var. spinosa</name>
    <dbReference type="NCBI Taxonomy" id="714518"/>
    <lineage>
        <taxon>Eukaryota</taxon>
        <taxon>Viridiplantae</taxon>
        <taxon>Streptophyta</taxon>
        <taxon>Embryophyta</taxon>
        <taxon>Tracheophyta</taxon>
        <taxon>Spermatophyta</taxon>
        <taxon>Magnoliopsida</taxon>
        <taxon>eudicotyledons</taxon>
        <taxon>Gunneridae</taxon>
        <taxon>Pentapetalae</taxon>
        <taxon>rosids</taxon>
        <taxon>fabids</taxon>
        <taxon>Rosales</taxon>
        <taxon>Rhamnaceae</taxon>
        <taxon>Paliureae</taxon>
        <taxon>Ziziphus</taxon>
    </lineage>
</organism>
<evidence type="ECO:0000313" key="7">
    <source>
        <dbReference type="EMBL" id="KAH7545884.1"/>
    </source>
</evidence>
<feature type="domain" description="HTH myb-type" evidence="6">
    <location>
        <begin position="13"/>
        <end position="87"/>
    </location>
</feature>
<feature type="compositionally biased region" description="Low complexity" evidence="4">
    <location>
        <begin position="253"/>
        <end position="269"/>
    </location>
</feature>
<dbReference type="Gene3D" id="3.80.10.10">
    <property type="entry name" value="Ribonuclease Inhibitor"/>
    <property type="match status" value="1"/>
</dbReference>
<gene>
    <name evidence="7" type="ORF">FEM48_Zijuj01G0140800</name>
</gene>
<dbReference type="PROSITE" id="PS50090">
    <property type="entry name" value="MYB_LIKE"/>
    <property type="match status" value="1"/>
</dbReference>
<dbReference type="CDD" id="cd00167">
    <property type="entry name" value="SANT"/>
    <property type="match status" value="1"/>
</dbReference>
<evidence type="ECO:0008006" key="9">
    <source>
        <dbReference type="Google" id="ProtNLM"/>
    </source>
</evidence>
<dbReference type="InterPro" id="IPR055414">
    <property type="entry name" value="LRR_R13L4/SHOC2-like"/>
</dbReference>
<keyword evidence="3" id="KW-0539">Nucleus</keyword>
<evidence type="ECO:0000256" key="2">
    <source>
        <dbReference type="ARBA" id="ARBA00022737"/>
    </source>
</evidence>
<dbReference type="Pfam" id="PF23598">
    <property type="entry name" value="LRR_14"/>
    <property type="match status" value="1"/>
</dbReference>
<dbReference type="InterPro" id="IPR009057">
    <property type="entry name" value="Homeodomain-like_sf"/>
</dbReference>
<reference evidence="7" key="1">
    <citation type="journal article" date="2021" name="Front. Plant Sci.">
        <title>Chromosome-Scale Genome Assembly for Chinese Sour Jujube and Insights Into Its Genome Evolution and Domestication Signature.</title>
        <authorList>
            <person name="Shen L.-Y."/>
            <person name="Luo H."/>
            <person name="Wang X.-L."/>
            <person name="Wang X.-M."/>
            <person name="Qiu X.-J."/>
            <person name="Liu H."/>
            <person name="Zhou S.-S."/>
            <person name="Jia K.-H."/>
            <person name="Nie S."/>
            <person name="Bao Y.-T."/>
            <person name="Zhang R.-G."/>
            <person name="Yun Q.-Z."/>
            <person name="Chai Y.-H."/>
            <person name="Lu J.-Y."/>
            <person name="Li Y."/>
            <person name="Zhao S.-W."/>
            <person name="Mao J.-F."/>
            <person name="Jia S.-G."/>
            <person name="Mao Y.-M."/>
        </authorList>
    </citation>
    <scope>NUCLEOTIDE SEQUENCE</scope>
    <source>
        <strain evidence="7">AT0</strain>
        <tissue evidence="7">Leaf</tissue>
    </source>
</reference>
<feature type="compositionally biased region" description="Polar residues" evidence="4">
    <location>
        <begin position="343"/>
        <end position="367"/>
    </location>
</feature>
<dbReference type="InterPro" id="IPR058922">
    <property type="entry name" value="WHD_DRP"/>
</dbReference>
<comment type="caution">
    <text evidence="7">The sequence shown here is derived from an EMBL/GenBank/DDBJ whole genome shotgun (WGS) entry which is preliminary data.</text>
</comment>
<dbReference type="AlphaFoldDB" id="A0A978W1Q0"/>
<dbReference type="Pfam" id="PF00249">
    <property type="entry name" value="Myb_DNA-binding"/>
    <property type="match status" value="1"/>
</dbReference>
<comment type="subcellular location">
    <subcellularLocation>
        <location evidence="1">Nucleus</location>
    </subcellularLocation>
</comment>
<keyword evidence="2" id="KW-0677">Repeat</keyword>
<dbReference type="SUPFAM" id="SSF46689">
    <property type="entry name" value="Homeodomain-like"/>
    <property type="match status" value="1"/>
</dbReference>
<dbReference type="PROSITE" id="PS51294">
    <property type="entry name" value="HTH_MYB"/>
    <property type="match status" value="1"/>
</dbReference>
<sequence length="1069" mass="118695">MVKTTLTGEKTCLKKGAWSPEEDLKLVVYIKRYGIWNWSEMPKPAVDAADLVINQFSQRWSAIAAKLSGKTDNEIKNYWHSHLTKRCKVNLSVLPKKFQVAAEASITNHDEAAYNQKKYSSSETDQNIDQKSSIAASDTFGQIQSLWTKPVASGSLEDSQLTIFGDSEFVVPAANSQVWQQEGPIVACHFYEDICISSLTNTNANSVLEGLDKVIGIVRTVLDRLECSKPKSTTNANQQSADVVDTNQPQPHSGSVASSSNANQQAKSVGVVDNNQSQTQPMPIPNSGSVASSSNANQQAKSAGVVDNNQSQSQSQPMPIPNSGSVASSSNANQQAKSVGVVDNNQSQTQPMPIPNSGSVASSSNDNQEAKSVGVVDNNQSQTQPMPIPNSGNIDSTSNANQQDDGVGIGNRPRTQIEAQPFHDSNTIASSSDANQQNKSNGKGNDYQSLCDQFFQLERDLSYIKNAFINLNKFEQSALNLLKSLERYGLDDQLSESLTHYPSDVASQKRIKEKLGILVEIVMRLKLQIPSLHKISSISSEIGRHLRMASGNDAHQFIAKLSKLHSSPTFKESPHFKDFRVIYNSLDVTKKLCLLCFAAFPANEVVNKRLLVYWWHGEGFVEPPVDGEKTIMDVADEIFLELEKKGCIEPIKTKRGKLSPDGYRMHLVIHCSVSVLAKEAGFFDFDNGSPTPTVNFATSYRASLDEGQGKPKLDSEHVNLRTIFNLNQPYPDFELEWFSKLRNVKVLSLGRWQDTAKKHIEVEGVEFLKGLSSMKHLRFFSLQGISTIAKLPDAICTLSSLRILDLRACHNLEVLPDGIGSLKKLTHLDISKCYLLDYMPKGIAMLSELQVLKGFVIGDDKEGRSCPFNDLSSLLKLKKLSINTSRQNFPSKEELNTLRSFGMLQNLTIAWGGISFSTHQLGTANDARVKKNRGISKTPTKALTKLTSTLTRSTMSSTKTKEPFKELRKLDLQCYPLREAPNWLIPRELKSLKKLYIRGGELQDLPVQEISWESVQILRLKFLRNLRMDWIQLKESFPELTHLEKVKCPKLTFFPCDEGGIWVSDRSSV</sequence>
<dbReference type="PANTHER" id="PTHR47186">
    <property type="entry name" value="LEUCINE-RICH REPEAT-CONTAINING PROTEIN 57"/>
    <property type="match status" value="1"/>
</dbReference>
<dbReference type="Pfam" id="PF23559">
    <property type="entry name" value="WHD_DRP"/>
    <property type="match status" value="1"/>
</dbReference>
<dbReference type="GO" id="GO:0005634">
    <property type="term" value="C:nucleus"/>
    <property type="evidence" value="ECO:0007669"/>
    <property type="project" value="UniProtKB-SubCell"/>
</dbReference>
<dbReference type="Gene3D" id="1.10.10.60">
    <property type="entry name" value="Homeodomain-like"/>
    <property type="match status" value="2"/>
</dbReference>
<dbReference type="SMART" id="SM00717">
    <property type="entry name" value="SANT"/>
    <property type="match status" value="1"/>
</dbReference>
<dbReference type="InterPro" id="IPR032675">
    <property type="entry name" value="LRR_dom_sf"/>
</dbReference>
<evidence type="ECO:0000256" key="1">
    <source>
        <dbReference type="ARBA" id="ARBA00004123"/>
    </source>
</evidence>
<accession>A0A978W1Q0</accession>
<name>A0A978W1Q0_ZIZJJ</name>
<feature type="region of interest" description="Disordered" evidence="4">
    <location>
        <begin position="425"/>
        <end position="445"/>
    </location>
</feature>
<dbReference type="PANTHER" id="PTHR47186:SF54">
    <property type="entry name" value="DISEASE RESISTANCE RPP13-LIKE PROTEIN 4"/>
    <property type="match status" value="1"/>
</dbReference>
<feature type="compositionally biased region" description="Low complexity" evidence="4">
    <location>
        <begin position="286"/>
        <end position="339"/>
    </location>
</feature>